<dbReference type="AlphaFoldDB" id="A0A8H5GCU2"/>
<dbReference type="EMBL" id="JAACJM010000038">
    <property type="protein sequence ID" value="KAF5362608.1"/>
    <property type="molecule type" value="Genomic_DNA"/>
</dbReference>
<dbReference type="Proteomes" id="UP000559256">
    <property type="component" value="Unassembled WGS sequence"/>
</dbReference>
<keyword evidence="1" id="KW-1133">Transmembrane helix</keyword>
<feature type="transmembrane region" description="Helical" evidence="1">
    <location>
        <begin position="296"/>
        <end position="315"/>
    </location>
</feature>
<feature type="transmembrane region" description="Helical" evidence="1">
    <location>
        <begin position="336"/>
        <end position="362"/>
    </location>
</feature>
<protein>
    <submittedName>
        <fullName evidence="2">Uncharacterized protein</fullName>
    </submittedName>
</protein>
<keyword evidence="1" id="KW-0472">Membrane</keyword>
<keyword evidence="3" id="KW-1185">Reference proteome</keyword>
<organism evidence="2 3">
    <name type="scientific">Tetrapyrgos nigripes</name>
    <dbReference type="NCBI Taxonomy" id="182062"/>
    <lineage>
        <taxon>Eukaryota</taxon>
        <taxon>Fungi</taxon>
        <taxon>Dikarya</taxon>
        <taxon>Basidiomycota</taxon>
        <taxon>Agaricomycotina</taxon>
        <taxon>Agaricomycetes</taxon>
        <taxon>Agaricomycetidae</taxon>
        <taxon>Agaricales</taxon>
        <taxon>Marasmiineae</taxon>
        <taxon>Marasmiaceae</taxon>
        <taxon>Tetrapyrgos</taxon>
    </lineage>
</organism>
<name>A0A8H5GCU2_9AGAR</name>
<comment type="caution">
    <text evidence="2">The sequence shown here is derived from an EMBL/GenBank/DDBJ whole genome shotgun (WGS) entry which is preliminary data.</text>
</comment>
<keyword evidence="1" id="KW-0812">Transmembrane</keyword>
<feature type="transmembrane region" description="Helical" evidence="1">
    <location>
        <begin position="386"/>
        <end position="407"/>
    </location>
</feature>
<gene>
    <name evidence="2" type="ORF">D9758_009565</name>
</gene>
<accession>A0A8H5GCU2</accession>
<evidence type="ECO:0000256" key="1">
    <source>
        <dbReference type="SAM" id="Phobius"/>
    </source>
</evidence>
<sequence>MSPGTTPSEWKEHIHPNGWIYFVSQSYHVVTTSREAENSPIDPPLGNHEEAVVDVQGKAELYINHALQYASSERKDIVDNIVGNDNAAAEARAKFWIAYWNFMYRFPAHHESMRPITKPPTIAPLLAAQQVLNFFKMDLLRRRSDSEAPFTLNQCKELIDHLNKPLLETAQPFPIPDQRVALHALVAWVLWTAAKHYKLHRYGQHLRSDLEAEKEKTPLVFHALSSGLLFGAPRSHLERIRTALKTMMLQDRTDAWVTLLKVLEGELNVSNLGATVLLASSSAFLAVPGLDRFTRIVTLTSVVLTLSSVMTGLYLQWQTGKIRFKNVTFRPTALALLFSLPFAALVWGIILFTLSVIMYSVLGTADSNSANQPAGTASTTFGMSTWIPILAISCVFTIIVGITVLVFRFIRYKHRHRVSDVV</sequence>
<dbReference type="OrthoDB" id="3208379at2759"/>
<proteinExistence type="predicted"/>
<evidence type="ECO:0000313" key="2">
    <source>
        <dbReference type="EMBL" id="KAF5362608.1"/>
    </source>
</evidence>
<reference evidence="2 3" key="1">
    <citation type="journal article" date="2020" name="ISME J.">
        <title>Uncovering the hidden diversity of litter-decomposition mechanisms in mushroom-forming fungi.</title>
        <authorList>
            <person name="Floudas D."/>
            <person name="Bentzer J."/>
            <person name="Ahren D."/>
            <person name="Johansson T."/>
            <person name="Persson P."/>
            <person name="Tunlid A."/>
        </authorList>
    </citation>
    <scope>NUCLEOTIDE SEQUENCE [LARGE SCALE GENOMIC DNA]</scope>
    <source>
        <strain evidence="2 3">CBS 291.85</strain>
    </source>
</reference>
<evidence type="ECO:0000313" key="3">
    <source>
        <dbReference type="Proteomes" id="UP000559256"/>
    </source>
</evidence>